<gene>
    <name evidence="1" type="ORF">ACE1CA_02835</name>
</gene>
<accession>A0ABV4WF94</accession>
<evidence type="ECO:0000313" key="1">
    <source>
        <dbReference type="EMBL" id="MFB2833446.1"/>
    </source>
</evidence>
<comment type="caution">
    <text evidence="1">The sequence shown here is derived from an EMBL/GenBank/DDBJ whole genome shotgun (WGS) entry which is preliminary data.</text>
</comment>
<protein>
    <recommendedName>
        <fullName evidence="3">Restriction endonuclease type II NotI domain-containing protein</fullName>
    </recommendedName>
</protein>
<keyword evidence="2" id="KW-1185">Reference proteome</keyword>
<dbReference type="EMBL" id="JBHFNT010000033">
    <property type="protein sequence ID" value="MFB2833446.1"/>
    <property type="molecule type" value="Genomic_DNA"/>
</dbReference>
<name>A0ABV4WF94_9CYAN</name>
<organism evidence="1 2">
    <name type="scientific">Floridaenema evergladense BLCC-F167</name>
    <dbReference type="NCBI Taxonomy" id="3153639"/>
    <lineage>
        <taxon>Bacteria</taxon>
        <taxon>Bacillati</taxon>
        <taxon>Cyanobacteriota</taxon>
        <taxon>Cyanophyceae</taxon>
        <taxon>Oscillatoriophycideae</taxon>
        <taxon>Aerosakkonematales</taxon>
        <taxon>Aerosakkonemataceae</taxon>
        <taxon>Floridanema</taxon>
        <taxon>Floridanema evergladense</taxon>
    </lineage>
</organism>
<proteinExistence type="predicted"/>
<dbReference type="Proteomes" id="UP001576780">
    <property type="component" value="Unassembled WGS sequence"/>
</dbReference>
<dbReference type="RefSeq" id="WP_413275905.1">
    <property type="nucleotide sequence ID" value="NZ_JBHFNT010000033.1"/>
</dbReference>
<sequence length="295" mass="33491">MTKVAELYGNSTNHLLPWSDIVSNQNCPFLARKCLKNRKSEPEITIGTCTVSYGKQARNIIICPFRLLERSQIFMDCIHLLTLHEPGNELRIVPEISVPGGSIDYCLASVRSGKVIDFVGIELQTLDTTGTVWPERQRFLQNHGIEVRDTDITSPKGFGMNWKMTAKTILMQLHHKIHTFEHLSKHLVLVAQDCLIEYMQREFSFEHIQDARLGNPMHFHSYELLAEASGYRIQLTQRWSTDANGIAQCLGLQTSPRVELEAMLRQIEERLPQSTLLSVGQPLPVSTHEDVADDS</sequence>
<evidence type="ECO:0008006" key="3">
    <source>
        <dbReference type="Google" id="ProtNLM"/>
    </source>
</evidence>
<reference evidence="1 2" key="1">
    <citation type="submission" date="2024-09" db="EMBL/GenBank/DDBJ databases">
        <title>Floridaenema gen nov. (Aerosakkonemataceae, Aerosakkonematales ord. nov., Cyanobacteria) from benthic tropical and subtropical fresh waters, with the description of four new species.</title>
        <authorList>
            <person name="Moretto J.A."/>
            <person name="Berthold D.E."/>
            <person name="Lefler F.W."/>
            <person name="Huang I.-S."/>
            <person name="Laughinghouse H. IV."/>
        </authorList>
    </citation>
    <scope>NUCLEOTIDE SEQUENCE [LARGE SCALE GENOMIC DNA]</scope>
    <source>
        <strain evidence="1 2">BLCC-F167</strain>
    </source>
</reference>
<evidence type="ECO:0000313" key="2">
    <source>
        <dbReference type="Proteomes" id="UP001576780"/>
    </source>
</evidence>